<proteinExistence type="predicted"/>
<dbReference type="EMBL" id="CZPT02001381">
    <property type="protein sequence ID" value="SCU70185.1"/>
    <property type="molecule type" value="Genomic_DNA"/>
</dbReference>
<organism evidence="2 3">
    <name type="scientific">Trypanosoma equiperdum</name>
    <dbReference type="NCBI Taxonomy" id="5694"/>
    <lineage>
        <taxon>Eukaryota</taxon>
        <taxon>Discoba</taxon>
        <taxon>Euglenozoa</taxon>
        <taxon>Kinetoplastea</taxon>
        <taxon>Metakinetoplastina</taxon>
        <taxon>Trypanosomatida</taxon>
        <taxon>Trypanosomatidae</taxon>
        <taxon>Trypanosoma</taxon>
    </lineage>
</organism>
<dbReference type="VEuPathDB" id="TriTrypDB:TEOVI_000175800"/>
<evidence type="ECO:0000256" key="1">
    <source>
        <dbReference type="SAM" id="MobiDB-lite"/>
    </source>
</evidence>
<reference evidence="2" key="1">
    <citation type="submission" date="2016-09" db="EMBL/GenBank/DDBJ databases">
        <authorList>
            <person name="Hebert L."/>
            <person name="Moumen B."/>
        </authorList>
    </citation>
    <scope>NUCLEOTIDE SEQUENCE [LARGE SCALE GENOMIC DNA]</scope>
    <source>
        <strain evidence="2">OVI</strain>
    </source>
</reference>
<protein>
    <submittedName>
        <fullName evidence="2">Uncharacterized protein</fullName>
    </submittedName>
</protein>
<evidence type="ECO:0000313" key="3">
    <source>
        <dbReference type="Proteomes" id="UP000195570"/>
    </source>
</evidence>
<sequence length="519" mass="56880">MIHAVVMALFHNKISRVTLGSTPQGAVSLPVAQWLKPMLESNTSLTTVTLHTQYIPPESLKVVLLGASRCRGLQYLRLVGGISVLQSKVLMSALAHFTLSYRPSRPSTDARCRVPNGEEYSHAQRVAQPSPSGAPERENGRFALKACEAQRANDMDMCCNPIYQRLCSPALLNARAAGPPSPCIRQHNGVHVVLDVQHMDDVVAAFLVRGLERAERVIGLDIHVSSVSQTASRAAARLLSRTESIIKLNAERLGHLLARCPSPVPQKKSSRRHAENAVRLGTSPHSPLCRPNAGADGGPPRPPTANPQSLPTRRYSPPRLLPEHPCEPHSPPPRPLGAGAPHRLFSTPSVTFTADGDCAEEESDDNTLTGGEGRGEGDKEEYEEIREANKECESAPPNNRVSPNTDIVACPFQKLEQKKVEVWGSRSTVPGSPSPCYKPHAPLHQPPSHQGQLVQHMRHMRNYVKDINSVVVRYQVGSRETVQRMVTAMQQLEEQLTQSVTEKLTDMLVTISEVERPET</sequence>
<accession>A0A1G4ID18</accession>
<feature type="region of interest" description="Disordered" evidence="1">
    <location>
        <begin position="260"/>
        <end position="380"/>
    </location>
</feature>
<name>A0A1G4ID18_TRYEQ</name>
<dbReference type="RefSeq" id="XP_067081041.1">
    <property type="nucleotide sequence ID" value="XM_067224940.1"/>
</dbReference>
<dbReference type="Proteomes" id="UP000195570">
    <property type="component" value="Unassembled WGS sequence"/>
</dbReference>
<keyword evidence="3" id="KW-1185">Reference proteome</keyword>
<comment type="caution">
    <text evidence="2">The sequence shown here is derived from an EMBL/GenBank/DDBJ whole genome shotgun (WGS) entry which is preliminary data.</text>
</comment>
<dbReference type="AlphaFoldDB" id="A0A1G4ID18"/>
<dbReference type="GeneID" id="92375698"/>
<feature type="region of interest" description="Disordered" evidence="1">
    <location>
        <begin position="119"/>
        <end position="138"/>
    </location>
</feature>
<gene>
    <name evidence="2" type="ORF">TEOVI_000175800</name>
</gene>
<evidence type="ECO:0000313" key="2">
    <source>
        <dbReference type="EMBL" id="SCU70185.1"/>
    </source>
</evidence>